<comment type="similarity">
    <text evidence="2">Belongs to the RLP family.</text>
</comment>
<evidence type="ECO:0000256" key="7">
    <source>
        <dbReference type="ARBA" id="ARBA00022989"/>
    </source>
</evidence>
<keyword evidence="8 11" id="KW-0472">Membrane</keyword>
<name>A0A6P5WPY9_DURZI</name>
<keyword evidence="12" id="KW-1185">Reference proteome</keyword>
<evidence type="ECO:0000256" key="11">
    <source>
        <dbReference type="SAM" id="Phobius"/>
    </source>
</evidence>
<evidence type="ECO:0000256" key="4">
    <source>
        <dbReference type="ARBA" id="ARBA00022614"/>
    </source>
</evidence>
<evidence type="ECO:0000256" key="1">
    <source>
        <dbReference type="ARBA" id="ARBA00004251"/>
    </source>
</evidence>
<dbReference type="PRINTS" id="PR00019">
    <property type="entry name" value="LEURICHRPT"/>
</dbReference>
<dbReference type="Pfam" id="PF13855">
    <property type="entry name" value="LRR_8"/>
    <property type="match status" value="1"/>
</dbReference>
<dbReference type="AlphaFoldDB" id="A0A6P5WPY9"/>
<dbReference type="FunFam" id="3.80.10.10:FF:000111">
    <property type="entry name" value="LRR receptor-like serine/threonine-protein kinase ERECTA"/>
    <property type="match status" value="1"/>
</dbReference>
<reference evidence="13" key="1">
    <citation type="submission" date="2025-08" db="UniProtKB">
        <authorList>
            <consortium name="RefSeq"/>
        </authorList>
    </citation>
    <scope>IDENTIFICATION</scope>
    <source>
        <tissue evidence="13">Fruit stalk</tissue>
    </source>
</reference>
<dbReference type="RefSeq" id="XP_022717787.1">
    <property type="nucleotide sequence ID" value="XM_022862052.1"/>
</dbReference>
<sequence length="322" mass="36137">MLQYLDLGENQIKDIFPSWLGVLQKLKVLILRSNGFHGTIGAPKSDFVFPGLHIIDLSNNEFTGLLPSKYFKTWNAMRNLNVESWTYMHSVGIAFAVEYNYRYRSVYNYSLTLTNKGVNMKFTQVSEVFIVIDLSSNRFQGEIPESIGNVDGLQLLNLSNNLLVGQIPPAIGSLSNLEALDLSRNKLVGRIPWQLKQLNFLAVFNVSHNNLTGPIPQGGQFNTFDNSSFDGNLGLCGNPLSKKCEDSETSSSSPPSSTSSEENEDLVSFFHFGWRAVLMGYGFGMAIGVIIGQITVTRKHDWFIKIFGHQRWRKPIKSLANW</sequence>
<keyword evidence="4" id="KW-0433">Leucine-rich repeat</keyword>
<evidence type="ECO:0000256" key="2">
    <source>
        <dbReference type="ARBA" id="ARBA00009592"/>
    </source>
</evidence>
<evidence type="ECO:0000313" key="12">
    <source>
        <dbReference type="Proteomes" id="UP000515121"/>
    </source>
</evidence>
<keyword evidence="6" id="KW-0677">Repeat</keyword>
<keyword evidence="3" id="KW-1003">Cell membrane</keyword>
<dbReference type="Pfam" id="PF00560">
    <property type="entry name" value="LRR_1"/>
    <property type="match status" value="2"/>
</dbReference>
<evidence type="ECO:0000256" key="10">
    <source>
        <dbReference type="ARBA" id="ARBA00023180"/>
    </source>
</evidence>
<dbReference type="SUPFAM" id="SSF52058">
    <property type="entry name" value="L domain-like"/>
    <property type="match status" value="1"/>
</dbReference>
<dbReference type="OrthoDB" id="442066at2759"/>
<dbReference type="GO" id="GO:0005886">
    <property type="term" value="C:plasma membrane"/>
    <property type="evidence" value="ECO:0007669"/>
    <property type="project" value="UniProtKB-SubCell"/>
</dbReference>
<dbReference type="PANTHER" id="PTHR27004:SF467">
    <property type="entry name" value="RECEPTOR-LIKE PROTEIN 12"/>
    <property type="match status" value="1"/>
</dbReference>
<gene>
    <name evidence="13" type="primary">LOC111276285</name>
</gene>
<dbReference type="Gene3D" id="3.80.10.10">
    <property type="entry name" value="Ribonuclease Inhibitor"/>
    <property type="match status" value="1"/>
</dbReference>
<organism evidence="12 13">
    <name type="scientific">Durio zibethinus</name>
    <name type="common">Durian</name>
    <dbReference type="NCBI Taxonomy" id="66656"/>
    <lineage>
        <taxon>Eukaryota</taxon>
        <taxon>Viridiplantae</taxon>
        <taxon>Streptophyta</taxon>
        <taxon>Embryophyta</taxon>
        <taxon>Tracheophyta</taxon>
        <taxon>Spermatophyta</taxon>
        <taxon>Magnoliopsida</taxon>
        <taxon>eudicotyledons</taxon>
        <taxon>Gunneridae</taxon>
        <taxon>Pentapetalae</taxon>
        <taxon>rosids</taxon>
        <taxon>malvids</taxon>
        <taxon>Malvales</taxon>
        <taxon>Malvaceae</taxon>
        <taxon>Helicteroideae</taxon>
        <taxon>Durio</taxon>
    </lineage>
</organism>
<accession>A0A6P5WPY9</accession>
<dbReference type="KEGG" id="dzi:111276285"/>
<keyword evidence="9" id="KW-0675">Receptor</keyword>
<comment type="subcellular location">
    <subcellularLocation>
        <location evidence="1">Cell membrane</location>
        <topology evidence="1">Single-pass type I membrane protein</topology>
    </subcellularLocation>
</comment>
<evidence type="ECO:0000256" key="3">
    <source>
        <dbReference type="ARBA" id="ARBA00022475"/>
    </source>
</evidence>
<evidence type="ECO:0000313" key="13">
    <source>
        <dbReference type="RefSeq" id="XP_022717787.1"/>
    </source>
</evidence>
<keyword evidence="5 11" id="KW-0812">Transmembrane</keyword>
<evidence type="ECO:0000256" key="8">
    <source>
        <dbReference type="ARBA" id="ARBA00023136"/>
    </source>
</evidence>
<evidence type="ECO:0000256" key="5">
    <source>
        <dbReference type="ARBA" id="ARBA00022692"/>
    </source>
</evidence>
<evidence type="ECO:0000256" key="9">
    <source>
        <dbReference type="ARBA" id="ARBA00023170"/>
    </source>
</evidence>
<feature type="transmembrane region" description="Helical" evidence="11">
    <location>
        <begin position="272"/>
        <end position="296"/>
    </location>
</feature>
<dbReference type="InterPro" id="IPR001611">
    <property type="entry name" value="Leu-rich_rpt"/>
</dbReference>
<evidence type="ECO:0000256" key="6">
    <source>
        <dbReference type="ARBA" id="ARBA00022737"/>
    </source>
</evidence>
<keyword evidence="7 11" id="KW-1133">Transmembrane helix</keyword>
<proteinExistence type="inferred from homology"/>
<protein>
    <submittedName>
        <fullName evidence="13">Receptor-like protein 12</fullName>
    </submittedName>
</protein>
<keyword evidence="10" id="KW-0325">Glycoprotein</keyword>
<dbReference type="InterPro" id="IPR032675">
    <property type="entry name" value="LRR_dom_sf"/>
</dbReference>
<dbReference type="GeneID" id="111276285"/>
<dbReference type="Proteomes" id="UP000515121">
    <property type="component" value="Unplaced"/>
</dbReference>
<dbReference type="PANTHER" id="PTHR27004">
    <property type="entry name" value="RECEPTOR-LIKE PROTEIN 12 ISOFORM X1"/>
    <property type="match status" value="1"/>
</dbReference>